<dbReference type="Proteomes" id="UP000215633">
    <property type="component" value="Unassembled WGS sequence"/>
</dbReference>
<keyword evidence="9" id="KW-1185">Reference proteome</keyword>
<name>A0A261W0U2_9BORD</name>
<dbReference type="PANTHER" id="PTHR42920">
    <property type="entry name" value="OS03G0707200 PROTEIN-RELATED"/>
    <property type="match status" value="1"/>
</dbReference>
<protein>
    <submittedName>
        <fullName evidence="8">EamA family transporter</fullName>
    </submittedName>
</protein>
<dbReference type="SUPFAM" id="SSF103481">
    <property type="entry name" value="Multidrug resistance efflux transporter EmrE"/>
    <property type="match status" value="2"/>
</dbReference>
<keyword evidence="5 6" id="KW-0472">Membrane</keyword>
<dbReference type="RefSeq" id="WP_094805843.1">
    <property type="nucleotide sequence ID" value="NZ_NEVT01000003.1"/>
</dbReference>
<dbReference type="InterPro" id="IPR051258">
    <property type="entry name" value="Diverse_Substrate_Transporter"/>
</dbReference>
<feature type="domain" description="EamA" evidence="7">
    <location>
        <begin position="14"/>
        <end position="144"/>
    </location>
</feature>
<dbReference type="InterPro" id="IPR037185">
    <property type="entry name" value="EmrE-like"/>
</dbReference>
<feature type="transmembrane region" description="Helical" evidence="6">
    <location>
        <begin position="129"/>
        <end position="146"/>
    </location>
</feature>
<dbReference type="AlphaFoldDB" id="A0A261W0U2"/>
<feature type="transmembrane region" description="Helical" evidence="6">
    <location>
        <begin position="44"/>
        <end position="63"/>
    </location>
</feature>
<evidence type="ECO:0000256" key="1">
    <source>
        <dbReference type="ARBA" id="ARBA00004651"/>
    </source>
</evidence>
<feature type="transmembrane region" description="Helical" evidence="6">
    <location>
        <begin position="152"/>
        <end position="175"/>
    </location>
</feature>
<dbReference type="GO" id="GO:0005886">
    <property type="term" value="C:plasma membrane"/>
    <property type="evidence" value="ECO:0007669"/>
    <property type="project" value="UniProtKB-SubCell"/>
</dbReference>
<feature type="transmembrane region" description="Helical" evidence="6">
    <location>
        <begin position="275"/>
        <end position="293"/>
    </location>
</feature>
<dbReference type="PANTHER" id="PTHR42920:SF11">
    <property type="entry name" value="INNER MEMBRANE PROTEIN YTFF"/>
    <property type="match status" value="1"/>
</dbReference>
<comment type="caution">
    <text evidence="8">The sequence shown here is derived from an EMBL/GenBank/DDBJ whole genome shotgun (WGS) entry which is preliminary data.</text>
</comment>
<evidence type="ECO:0000256" key="2">
    <source>
        <dbReference type="ARBA" id="ARBA00022475"/>
    </source>
</evidence>
<evidence type="ECO:0000313" key="8">
    <source>
        <dbReference type="EMBL" id="OZI79193.1"/>
    </source>
</evidence>
<keyword evidence="3 6" id="KW-0812">Transmembrane</keyword>
<keyword evidence="4 6" id="KW-1133">Transmembrane helix</keyword>
<dbReference type="Pfam" id="PF00892">
    <property type="entry name" value="EamA"/>
    <property type="match status" value="2"/>
</dbReference>
<feature type="transmembrane region" description="Helical" evidence="6">
    <location>
        <begin position="101"/>
        <end position="122"/>
    </location>
</feature>
<dbReference type="EMBL" id="NEVT01000003">
    <property type="protein sequence ID" value="OZI79193.1"/>
    <property type="molecule type" value="Genomic_DNA"/>
</dbReference>
<evidence type="ECO:0000256" key="4">
    <source>
        <dbReference type="ARBA" id="ARBA00022989"/>
    </source>
</evidence>
<dbReference type="InterPro" id="IPR000620">
    <property type="entry name" value="EamA_dom"/>
</dbReference>
<keyword evidence="2" id="KW-1003">Cell membrane</keyword>
<feature type="transmembrane region" description="Helical" evidence="6">
    <location>
        <begin position="250"/>
        <end position="269"/>
    </location>
</feature>
<evidence type="ECO:0000259" key="7">
    <source>
        <dbReference type="Pfam" id="PF00892"/>
    </source>
</evidence>
<accession>A0A261W0U2</accession>
<feature type="transmembrane region" description="Helical" evidence="6">
    <location>
        <begin position="187"/>
        <end position="208"/>
    </location>
</feature>
<dbReference type="Gene3D" id="1.10.3730.20">
    <property type="match status" value="1"/>
</dbReference>
<organism evidence="8 9">
    <name type="scientific">Bordetella genomosp. 2</name>
    <dbReference type="NCBI Taxonomy" id="1983456"/>
    <lineage>
        <taxon>Bacteria</taxon>
        <taxon>Pseudomonadati</taxon>
        <taxon>Pseudomonadota</taxon>
        <taxon>Betaproteobacteria</taxon>
        <taxon>Burkholderiales</taxon>
        <taxon>Alcaligenaceae</taxon>
        <taxon>Bordetella</taxon>
    </lineage>
</organism>
<gene>
    <name evidence="8" type="ORF">CAL24_04455</name>
</gene>
<comment type="subcellular location">
    <subcellularLocation>
        <location evidence="1">Cell membrane</location>
        <topology evidence="1">Multi-pass membrane protein</topology>
    </subcellularLocation>
</comment>
<proteinExistence type="predicted"/>
<feature type="domain" description="EamA" evidence="7">
    <location>
        <begin position="161"/>
        <end position="290"/>
    </location>
</feature>
<sequence length="303" mass="31841">MPYAPPAPSPRHLLFPLLAALIWSLNMVVTKLAAAVIAPATIGFYRWVLAALVLTPFVLPRVLRQRHAIVPHLGRLAVLGALGMAVYQGLTYVAAATTTATNMGIITAMVPLLTIALGCLLLRERPAATALLGGALSLAGLGVLLGEGDPARLLAVGGSPGDALMGLAALAYALYGVLLRRWSLPIGLWQSLYVQVLFGILFQLPWFLLAPASPLTAANLPLVLYAGIFPSLFAPYLWMQGVRHLGPSRASIFLNLMPVGTVAIAAAVLGEVPHLYHVAGGLMALAGVSLAQWRPRGAARRPA</sequence>
<evidence type="ECO:0000256" key="6">
    <source>
        <dbReference type="SAM" id="Phobius"/>
    </source>
</evidence>
<evidence type="ECO:0000256" key="5">
    <source>
        <dbReference type="ARBA" id="ARBA00023136"/>
    </source>
</evidence>
<reference evidence="9" key="1">
    <citation type="submission" date="2017-05" db="EMBL/GenBank/DDBJ databases">
        <title>Complete and WGS of Bordetella genogroups.</title>
        <authorList>
            <person name="Spilker T."/>
            <person name="Lipuma J."/>
        </authorList>
    </citation>
    <scope>NUCLEOTIDE SEQUENCE [LARGE SCALE GENOMIC DNA]</scope>
    <source>
        <strain evidence="9">AU8256</strain>
    </source>
</reference>
<evidence type="ECO:0000256" key="3">
    <source>
        <dbReference type="ARBA" id="ARBA00022692"/>
    </source>
</evidence>
<evidence type="ECO:0000313" key="9">
    <source>
        <dbReference type="Proteomes" id="UP000215633"/>
    </source>
</evidence>
<feature type="transmembrane region" description="Helical" evidence="6">
    <location>
        <begin position="220"/>
        <end position="238"/>
    </location>
</feature>
<feature type="transmembrane region" description="Helical" evidence="6">
    <location>
        <begin position="75"/>
        <end position="95"/>
    </location>
</feature>